<dbReference type="AlphaFoldDB" id="A0A9X1ZDF6"/>
<sequence>MLVSHANSPLNSNPPAPRAERLEQPLNQPQSPLNQATQSTQATQIAPSAANVSLHLQQDTVTISATALRLSATSTSTNDISSDENAPVTKPELPNDGDKANAYIEYRKAKMQYQIYSDMASIVTGNSNNVSPVTAHYLSNNDQARAATVDAKAQQQQIATMQTYAATTSELNDQD</sequence>
<proteinExistence type="predicted"/>
<dbReference type="Proteomes" id="UP001139293">
    <property type="component" value="Unassembled WGS sequence"/>
</dbReference>
<accession>A0A9X1ZDF6</accession>
<feature type="compositionally biased region" description="Low complexity" evidence="1">
    <location>
        <begin position="1"/>
        <end position="11"/>
    </location>
</feature>
<comment type="caution">
    <text evidence="2">The sequence shown here is derived from an EMBL/GenBank/DDBJ whole genome shotgun (WGS) entry which is preliminary data.</text>
</comment>
<organism evidence="2 3">
    <name type="scientific">Shewanella pneumatophori</name>
    <dbReference type="NCBI Taxonomy" id="314092"/>
    <lineage>
        <taxon>Bacteria</taxon>
        <taxon>Pseudomonadati</taxon>
        <taxon>Pseudomonadota</taxon>
        <taxon>Gammaproteobacteria</taxon>
        <taxon>Alteromonadales</taxon>
        <taxon>Shewanellaceae</taxon>
        <taxon>Shewanella</taxon>
    </lineage>
</organism>
<keyword evidence="3" id="KW-1185">Reference proteome</keyword>
<evidence type="ECO:0000313" key="2">
    <source>
        <dbReference type="EMBL" id="MCL1140214.1"/>
    </source>
</evidence>
<name>A0A9X1ZDF6_9GAMM</name>
<dbReference type="EMBL" id="JAKILB010000012">
    <property type="protein sequence ID" value="MCL1140214.1"/>
    <property type="molecule type" value="Genomic_DNA"/>
</dbReference>
<evidence type="ECO:0000256" key="1">
    <source>
        <dbReference type="SAM" id="MobiDB-lite"/>
    </source>
</evidence>
<feature type="compositionally biased region" description="Low complexity" evidence="1">
    <location>
        <begin position="24"/>
        <end position="44"/>
    </location>
</feature>
<dbReference type="RefSeq" id="WP_248951252.1">
    <property type="nucleotide sequence ID" value="NZ_JAKILB010000012.1"/>
</dbReference>
<protein>
    <submittedName>
        <fullName evidence="2">Uncharacterized protein</fullName>
    </submittedName>
</protein>
<feature type="region of interest" description="Disordered" evidence="1">
    <location>
        <begin position="72"/>
        <end position="99"/>
    </location>
</feature>
<gene>
    <name evidence="2" type="ORF">L2740_16875</name>
</gene>
<evidence type="ECO:0000313" key="3">
    <source>
        <dbReference type="Proteomes" id="UP001139293"/>
    </source>
</evidence>
<feature type="region of interest" description="Disordered" evidence="1">
    <location>
        <begin position="1"/>
        <end position="44"/>
    </location>
</feature>
<reference evidence="2" key="1">
    <citation type="submission" date="2022-01" db="EMBL/GenBank/DDBJ databases">
        <title>Whole genome-based taxonomy of the Shewanellaceae.</title>
        <authorList>
            <person name="Martin-Rodriguez A.J."/>
        </authorList>
    </citation>
    <scope>NUCLEOTIDE SEQUENCE</scope>
    <source>
        <strain evidence="2">KCTC 23973</strain>
    </source>
</reference>